<protein>
    <submittedName>
        <fullName evidence="2">Uncharacterized protein</fullName>
    </submittedName>
</protein>
<feature type="compositionally biased region" description="Basic and acidic residues" evidence="1">
    <location>
        <begin position="94"/>
        <end position="103"/>
    </location>
</feature>
<evidence type="ECO:0000313" key="3">
    <source>
        <dbReference type="Proteomes" id="UP000886520"/>
    </source>
</evidence>
<dbReference type="EMBL" id="JABFUD020000006">
    <property type="protein sequence ID" value="KAI5079128.1"/>
    <property type="molecule type" value="Genomic_DNA"/>
</dbReference>
<evidence type="ECO:0000256" key="1">
    <source>
        <dbReference type="SAM" id="MobiDB-lite"/>
    </source>
</evidence>
<reference evidence="2" key="1">
    <citation type="submission" date="2021-01" db="EMBL/GenBank/DDBJ databases">
        <title>Adiantum capillus-veneris genome.</title>
        <authorList>
            <person name="Fang Y."/>
            <person name="Liao Q."/>
        </authorList>
    </citation>
    <scope>NUCLEOTIDE SEQUENCE</scope>
    <source>
        <strain evidence="2">H3</strain>
        <tissue evidence="2">Leaf</tissue>
    </source>
</reference>
<name>A0A9D4V4J8_ADICA</name>
<dbReference type="Proteomes" id="UP000886520">
    <property type="component" value="Chromosome 6"/>
</dbReference>
<sequence length="123" mass="13283">ATTRNNGRGEGGGRKPEDLACNTSTTVSQWPDVQGDVGPAPDLAQPHWAIYGGLTKGCQVSDVDVIEVLGEEQRRKAESVLLVTRECFRRLSARETRSKDSAPHQRVGLRVGSLGSWGRAPES</sequence>
<proteinExistence type="predicted"/>
<evidence type="ECO:0000313" key="2">
    <source>
        <dbReference type="EMBL" id="KAI5079128.1"/>
    </source>
</evidence>
<feature type="non-terminal residue" evidence="2">
    <location>
        <position position="1"/>
    </location>
</feature>
<comment type="caution">
    <text evidence="2">The sequence shown here is derived from an EMBL/GenBank/DDBJ whole genome shotgun (WGS) entry which is preliminary data.</text>
</comment>
<keyword evidence="3" id="KW-1185">Reference proteome</keyword>
<feature type="region of interest" description="Disordered" evidence="1">
    <location>
        <begin position="1"/>
        <end position="41"/>
    </location>
</feature>
<organism evidence="2 3">
    <name type="scientific">Adiantum capillus-veneris</name>
    <name type="common">Maidenhair fern</name>
    <dbReference type="NCBI Taxonomy" id="13818"/>
    <lineage>
        <taxon>Eukaryota</taxon>
        <taxon>Viridiplantae</taxon>
        <taxon>Streptophyta</taxon>
        <taxon>Embryophyta</taxon>
        <taxon>Tracheophyta</taxon>
        <taxon>Polypodiopsida</taxon>
        <taxon>Polypodiidae</taxon>
        <taxon>Polypodiales</taxon>
        <taxon>Pteridineae</taxon>
        <taxon>Pteridaceae</taxon>
        <taxon>Vittarioideae</taxon>
        <taxon>Adiantum</taxon>
    </lineage>
</organism>
<dbReference type="AlphaFoldDB" id="A0A9D4V4J8"/>
<feature type="region of interest" description="Disordered" evidence="1">
    <location>
        <begin position="94"/>
        <end position="123"/>
    </location>
</feature>
<feature type="compositionally biased region" description="Polar residues" evidence="1">
    <location>
        <begin position="21"/>
        <end position="31"/>
    </location>
</feature>
<accession>A0A9D4V4J8</accession>
<gene>
    <name evidence="2" type="ORF">GOP47_0006799</name>
</gene>